<keyword evidence="2" id="KW-1185">Reference proteome</keyword>
<evidence type="ECO:0000313" key="1">
    <source>
        <dbReference type="EMBL" id="CAG8691310.1"/>
    </source>
</evidence>
<dbReference type="Proteomes" id="UP000789901">
    <property type="component" value="Unassembled WGS sequence"/>
</dbReference>
<reference evidence="1 2" key="1">
    <citation type="submission" date="2021-06" db="EMBL/GenBank/DDBJ databases">
        <authorList>
            <person name="Kallberg Y."/>
            <person name="Tangrot J."/>
            <person name="Rosling A."/>
        </authorList>
    </citation>
    <scope>NUCLEOTIDE SEQUENCE [LARGE SCALE GENOMIC DNA]</scope>
    <source>
        <strain evidence="1 2">120-4 pot B 10/14</strain>
    </source>
</reference>
<name>A0ABN7UY28_GIGMA</name>
<proteinExistence type="predicted"/>
<gene>
    <name evidence="1" type="ORF">GMARGA_LOCUS11533</name>
</gene>
<protein>
    <submittedName>
        <fullName evidence="1">7147_t:CDS:1</fullName>
    </submittedName>
</protein>
<accession>A0ABN7UY28</accession>
<sequence>MKLENPNIKYRKTIYGPPIRKPNDPKPTISVLITPEFSLMQDYVFLKYNEKRILTLTNNHSDPEYKVRARSIANEDILLLLFVRNYKTEKLEKLFKGETKFKWKEIIVIDSTPTNQWKSNFNILINHVDNYVFSLDYNQCTICKGQFDHNIFLQSFRNSSWKNELMNEVKNQETKNKILFFDHNNKLTNSINLT</sequence>
<dbReference type="EMBL" id="CAJVQB010006772">
    <property type="protein sequence ID" value="CAG8691310.1"/>
    <property type="molecule type" value="Genomic_DNA"/>
</dbReference>
<evidence type="ECO:0000313" key="2">
    <source>
        <dbReference type="Proteomes" id="UP000789901"/>
    </source>
</evidence>
<comment type="caution">
    <text evidence="1">The sequence shown here is derived from an EMBL/GenBank/DDBJ whole genome shotgun (WGS) entry which is preliminary data.</text>
</comment>
<organism evidence="1 2">
    <name type="scientific">Gigaspora margarita</name>
    <dbReference type="NCBI Taxonomy" id="4874"/>
    <lineage>
        <taxon>Eukaryota</taxon>
        <taxon>Fungi</taxon>
        <taxon>Fungi incertae sedis</taxon>
        <taxon>Mucoromycota</taxon>
        <taxon>Glomeromycotina</taxon>
        <taxon>Glomeromycetes</taxon>
        <taxon>Diversisporales</taxon>
        <taxon>Gigasporaceae</taxon>
        <taxon>Gigaspora</taxon>
    </lineage>
</organism>